<dbReference type="PANTHER" id="PTHR24148">
    <property type="entry name" value="ANKYRIN REPEAT DOMAIN-CONTAINING PROTEIN 39 HOMOLOG-RELATED"/>
    <property type="match status" value="1"/>
</dbReference>
<keyword evidence="4" id="KW-1185">Reference proteome</keyword>
<feature type="region of interest" description="Disordered" evidence="1">
    <location>
        <begin position="715"/>
        <end position="735"/>
    </location>
</feature>
<dbReference type="EMBL" id="MU866126">
    <property type="protein sequence ID" value="KAK4178968.1"/>
    <property type="molecule type" value="Genomic_DNA"/>
</dbReference>
<evidence type="ECO:0000256" key="1">
    <source>
        <dbReference type="SAM" id="MobiDB-lite"/>
    </source>
</evidence>
<protein>
    <submittedName>
        <fullName evidence="3">Heterokaryon incompatibility protein-domain-containing protein</fullName>
    </submittedName>
</protein>
<gene>
    <name evidence="3" type="ORF">QBC36DRAFT_208114</name>
</gene>
<dbReference type="Proteomes" id="UP001302321">
    <property type="component" value="Unassembled WGS sequence"/>
</dbReference>
<proteinExistence type="predicted"/>
<organism evidence="3 4">
    <name type="scientific">Triangularia setosa</name>
    <dbReference type="NCBI Taxonomy" id="2587417"/>
    <lineage>
        <taxon>Eukaryota</taxon>
        <taxon>Fungi</taxon>
        <taxon>Dikarya</taxon>
        <taxon>Ascomycota</taxon>
        <taxon>Pezizomycotina</taxon>
        <taxon>Sordariomycetes</taxon>
        <taxon>Sordariomycetidae</taxon>
        <taxon>Sordariales</taxon>
        <taxon>Podosporaceae</taxon>
        <taxon>Triangularia</taxon>
    </lineage>
</organism>
<reference evidence="3" key="2">
    <citation type="submission" date="2023-05" db="EMBL/GenBank/DDBJ databases">
        <authorList>
            <consortium name="Lawrence Berkeley National Laboratory"/>
            <person name="Steindorff A."/>
            <person name="Hensen N."/>
            <person name="Bonometti L."/>
            <person name="Westerberg I."/>
            <person name="Brannstrom I.O."/>
            <person name="Guillou S."/>
            <person name="Cros-Aarteil S."/>
            <person name="Calhoun S."/>
            <person name="Haridas S."/>
            <person name="Kuo A."/>
            <person name="Mondo S."/>
            <person name="Pangilinan J."/>
            <person name="Riley R."/>
            <person name="Labutti K."/>
            <person name="Andreopoulos B."/>
            <person name="Lipzen A."/>
            <person name="Chen C."/>
            <person name="Yanf M."/>
            <person name="Daum C."/>
            <person name="Ng V."/>
            <person name="Clum A."/>
            <person name="Ohm R."/>
            <person name="Martin F."/>
            <person name="Silar P."/>
            <person name="Natvig D."/>
            <person name="Lalanne C."/>
            <person name="Gautier V."/>
            <person name="Ament-Velasquez S.L."/>
            <person name="Kruys A."/>
            <person name="Hutchinson M.I."/>
            <person name="Powell A.J."/>
            <person name="Barry K."/>
            <person name="Miller A.N."/>
            <person name="Grigoriev I.V."/>
            <person name="Debuchy R."/>
            <person name="Gladieux P."/>
            <person name="Thoren M.H."/>
            <person name="Johannesson H."/>
        </authorList>
    </citation>
    <scope>NUCLEOTIDE SEQUENCE</scope>
    <source>
        <strain evidence="3">CBS 892.96</strain>
    </source>
</reference>
<dbReference type="Pfam" id="PF26639">
    <property type="entry name" value="Het-6_barrel"/>
    <property type="match status" value="1"/>
</dbReference>
<reference evidence="3" key="1">
    <citation type="journal article" date="2023" name="Mol. Phylogenet. Evol.">
        <title>Genome-scale phylogeny and comparative genomics of the fungal order Sordariales.</title>
        <authorList>
            <person name="Hensen N."/>
            <person name="Bonometti L."/>
            <person name="Westerberg I."/>
            <person name="Brannstrom I.O."/>
            <person name="Guillou S."/>
            <person name="Cros-Aarteil S."/>
            <person name="Calhoun S."/>
            <person name="Haridas S."/>
            <person name="Kuo A."/>
            <person name="Mondo S."/>
            <person name="Pangilinan J."/>
            <person name="Riley R."/>
            <person name="LaButti K."/>
            <person name="Andreopoulos B."/>
            <person name="Lipzen A."/>
            <person name="Chen C."/>
            <person name="Yan M."/>
            <person name="Daum C."/>
            <person name="Ng V."/>
            <person name="Clum A."/>
            <person name="Steindorff A."/>
            <person name="Ohm R.A."/>
            <person name="Martin F."/>
            <person name="Silar P."/>
            <person name="Natvig D.O."/>
            <person name="Lalanne C."/>
            <person name="Gautier V."/>
            <person name="Ament-Velasquez S.L."/>
            <person name="Kruys A."/>
            <person name="Hutchinson M.I."/>
            <person name="Powell A.J."/>
            <person name="Barry K."/>
            <person name="Miller A.N."/>
            <person name="Grigoriev I.V."/>
            <person name="Debuchy R."/>
            <person name="Gladieux P."/>
            <person name="Hiltunen Thoren M."/>
            <person name="Johannesson H."/>
        </authorList>
    </citation>
    <scope>NUCLEOTIDE SEQUENCE</scope>
    <source>
        <strain evidence="3">CBS 892.96</strain>
    </source>
</reference>
<dbReference type="PANTHER" id="PTHR24148:SF64">
    <property type="entry name" value="HETEROKARYON INCOMPATIBILITY DOMAIN-CONTAINING PROTEIN"/>
    <property type="match status" value="1"/>
</dbReference>
<evidence type="ECO:0000259" key="2">
    <source>
        <dbReference type="Pfam" id="PF06985"/>
    </source>
</evidence>
<feature type="domain" description="Heterokaryon incompatibility" evidence="2">
    <location>
        <begin position="67"/>
        <end position="254"/>
    </location>
</feature>
<feature type="non-terminal residue" evidence="3">
    <location>
        <position position="770"/>
    </location>
</feature>
<accession>A0AAN6WBJ9</accession>
<feature type="compositionally biased region" description="Basic and acidic residues" evidence="1">
    <location>
        <begin position="719"/>
        <end position="735"/>
    </location>
</feature>
<dbReference type="InterPro" id="IPR052895">
    <property type="entry name" value="HetReg/Transcr_Mod"/>
</dbReference>
<evidence type="ECO:0000313" key="4">
    <source>
        <dbReference type="Proteomes" id="UP001302321"/>
    </source>
</evidence>
<dbReference type="InterPro" id="IPR010730">
    <property type="entry name" value="HET"/>
</dbReference>
<comment type="caution">
    <text evidence="3">The sequence shown here is derived from an EMBL/GenBank/DDBJ whole genome shotgun (WGS) entry which is preliminary data.</text>
</comment>
<evidence type="ECO:0000313" key="3">
    <source>
        <dbReference type="EMBL" id="KAK4178968.1"/>
    </source>
</evidence>
<dbReference type="AlphaFoldDB" id="A0AAN6WBJ9"/>
<dbReference type="Pfam" id="PF06985">
    <property type="entry name" value="HET"/>
    <property type="match status" value="1"/>
</dbReference>
<sequence>MASTAAMADDVSPSLAALRIDAQDPEPYQYKSLPTVTSIRVLKLEGTQQGKFCISLEVIDLADDPFFYALSYTWGNPHANGVDFTEYFNSVSREYSSESKAEILCRGESIYIQTNLVDFFHELQRSLERKGSPFETPQNHEFRIWIDAVCINQDDLEERALQVKMMGDVYRKAARTIIWLGRGDQYTKDAAGTISKLAAYPQDVFAKSNITPFRQQDPALYEASSVPYISWMDWCSLAAFFKRQWFSRLWIVQEVILSRQLSLLCGSYHVSWDELVTAARTIEARCKVLGFSPSTLFMQAHEIAVALEHNTIQLARWREFYYGTSVSEPHAKPDFENLIYDTWVFSATDPRDKIYGMFGLMKTDLKSKLMVDYTSPVELVYALTTKYMIDHYSSLQILSCVQDASIRRIRPSPSWTPDFSLPYFNMMCSNGFFCAAGLEHMKPQILPSSSWDRLRLKGHLFDTIVETGNDRTNYVNSSVLLDPSWFELCMLLSQPYQHTGEPRTEVLWRTLCANQTSDSVVPAPEDLGVLFKELLSAMVMVRAEIESEAHAEAEAKQQAKSDIGPPPDCCTGFMDALNRAREKWVFAEFDTLSREELLQHLCGRPRFLSSDRHGWLVYTLTKLHILALTEEKPNTPSWEELEQFYHNPTYVMRRKKANDVVLVRQADERFSASFQKRYGKRKLFFTEKGYLGLGPASAKVGDVVAVLPGAEGPFVLRHGHPEGGDEGQNKGKEGEEEKVMGLVGQAYVHGIMNGEAVEMEGFAFQDIELA</sequence>
<name>A0AAN6WBJ9_9PEZI</name>